<protein>
    <recommendedName>
        <fullName evidence="1 2">Protein ApaG</fullName>
    </recommendedName>
</protein>
<evidence type="ECO:0000259" key="3">
    <source>
        <dbReference type="PROSITE" id="PS51087"/>
    </source>
</evidence>
<dbReference type="PANTHER" id="PTHR47191">
    <property type="entry name" value="OS05G0170800 PROTEIN"/>
    <property type="match status" value="1"/>
</dbReference>
<evidence type="ECO:0000256" key="2">
    <source>
        <dbReference type="HAMAP-Rule" id="MF_00791"/>
    </source>
</evidence>
<dbReference type="AlphaFoldDB" id="A0A4Y3TSR4"/>
<dbReference type="Pfam" id="PF04379">
    <property type="entry name" value="DUF525"/>
    <property type="match status" value="1"/>
</dbReference>
<keyword evidence="5" id="KW-1185">Reference proteome</keyword>
<dbReference type="PANTHER" id="PTHR47191:SF2">
    <property type="entry name" value="OS05G0170800 PROTEIN"/>
    <property type="match status" value="1"/>
</dbReference>
<dbReference type="Gene3D" id="2.60.40.1470">
    <property type="entry name" value="ApaG domain"/>
    <property type="match status" value="1"/>
</dbReference>
<accession>A0A4Y3TSR4</accession>
<name>A0A4Y3TSR4_9PROT</name>
<dbReference type="Proteomes" id="UP000317730">
    <property type="component" value="Unassembled WGS sequence"/>
</dbReference>
<dbReference type="HAMAP" id="MF_00791">
    <property type="entry name" value="ApaG"/>
    <property type="match status" value="1"/>
</dbReference>
<dbReference type="OrthoDB" id="9795226at2"/>
<comment type="caution">
    <text evidence="4">The sequence shown here is derived from an EMBL/GenBank/DDBJ whole genome shotgun (WGS) entry which is preliminary data.</text>
</comment>
<evidence type="ECO:0000256" key="1">
    <source>
        <dbReference type="ARBA" id="ARBA00017693"/>
    </source>
</evidence>
<dbReference type="InterPro" id="IPR050718">
    <property type="entry name" value="ApaG-like"/>
</dbReference>
<dbReference type="InterPro" id="IPR036767">
    <property type="entry name" value="ApaG_sf"/>
</dbReference>
<evidence type="ECO:0000313" key="5">
    <source>
        <dbReference type="Proteomes" id="UP000317730"/>
    </source>
</evidence>
<sequence>MADRAALPLGHELEEPYADLFATLPVYEIVTGAIRVQVQVFWLAEQSEPDEGSYCWAYRIRIANDSAHPVQLIERTWHITDTQGREEHVQGAGVVGEQPIIQPGTKFEYTSGAALGTPGGFMRGTYLMRDTTTGTCFDVTIPAFSLDSPFQKALLH</sequence>
<dbReference type="PROSITE" id="PS51087">
    <property type="entry name" value="APAG"/>
    <property type="match status" value="1"/>
</dbReference>
<gene>
    <name evidence="2 4" type="primary">apaG</name>
    <name evidence="4" type="ORF">APE01nite_05810</name>
</gene>
<dbReference type="EMBL" id="BJMV01000002">
    <property type="protein sequence ID" value="GEB84784.1"/>
    <property type="molecule type" value="Genomic_DNA"/>
</dbReference>
<dbReference type="RefSeq" id="WP_141374721.1">
    <property type="nucleotide sequence ID" value="NZ_BAPL01000030.1"/>
</dbReference>
<feature type="domain" description="ApaG" evidence="3">
    <location>
        <begin position="28"/>
        <end position="153"/>
    </location>
</feature>
<evidence type="ECO:0000313" key="4">
    <source>
        <dbReference type="EMBL" id="GEB84784.1"/>
    </source>
</evidence>
<proteinExistence type="inferred from homology"/>
<organism evidence="4 5">
    <name type="scientific">Acetobacter peroxydans</name>
    <dbReference type="NCBI Taxonomy" id="104098"/>
    <lineage>
        <taxon>Bacteria</taxon>
        <taxon>Pseudomonadati</taxon>
        <taxon>Pseudomonadota</taxon>
        <taxon>Alphaproteobacteria</taxon>
        <taxon>Acetobacterales</taxon>
        <taxon>Acetobacteraceae</taxon>
        <taxon>Acetobacter</taxon>
    </lineage>
</organism>
<dbReference type="InterPro" id="IPR023065">
    <property type="entry name" value="Uncharacterised_ApaG"/>
</dbReference>
<dbReference type="InterPro" id="IPR007474">
    <property type="entry name" value="ApaG_domain"/>
</dbReference>
<dbReference type="NCBIfam" id="NF003967">
    <property type="entry name" value="PRK05461.1"/>
    <property type="match status" value="1"/>
</dbReference>
<reference evidence="4 5" key="1">
    <citation type="submission" date="2019-06" db="EMBL/GenBank/DDBJ databases">
        <title>Whole genome shotgun sequence of Acetobacter peroxydans NBRC 13755.</title>
        <authorList>
            <person name="Hosoyama A."/>
            <person name="Uohara A."/>
            <person name="Ohji S."/>
            <person name="Ichikawa N."/>
        </authorList>
    </citation>
    <scope>NUCLEOTIDE SEQUENCE [LARGE SCALE GENOMIC DNA]</scope>
    <source>
        <strain evidence="4 5">NBRC 13755</strain>
    </source>
</reference>
<dbReference type="SUPFAM" id="SSF110069">
    <property type="entry name" value="ApaG-like"/>
    <property type="match status" value="1"/>
</dbReference>